<dbReference type="InterPro" id="IPR021474">
    <property type="entry name" value="DUF3127"/>
</dbReference>
<protein>
    <recommendedName>
        <fullName evidence="3">DUF3127 domain-containing protein</fullName>
    </recommendedName>
</protein>
<evidence type="ECO:0000313" key="2">
    <source>
        <dbReference type="EMBL" id="MPM37915.1"/>
    </source>
</evidence>
<evidence type="ECO:0008006" key="3">
    <source>
        <dbReference type="Google" id="ProtNLM"/>
    </source>
</evidence>
<accession>A0A644ZAI4</accession>
<comment type="caution">
    <text evidence="2">The sequence shown here is derived from an EMBL/GenBank/DDBJ whole genome shotgun (WGS) entry which is preliminary data.</text>
</comment>
<reference evidence="2" key="1">
    <citation type="submission" date="2019-08" db="EMBL/GenBank/DDBJ databases">
        <authorList>
            <person name="Kucharzyk K."/>
            <person name="Murdoch R.W."/>
            <person name="Higgins S."/>
            <person name="Loffler F."/>
        </authorList>
    </citation>
    <scope>NUCLEOTIDE SEQUENCE</scope>
</reference>
<dbReference type="Pfam" id="PF11325">
    <property type="entry name" value="DUF3127"/>
    <property type="match status" value="1"/>
</dbReference>
<gene>
    <name evidence="2" type="ORF">SDC9_84536</name>
</gene>
<feature type="region of interest" description="Disordered" evidence="1">
    <location>
        <begin position="94"/>
        <end position="122"/>
    </location>
</feature>
<sequence>MELSGKIIQVLEVVSGQGQNGTWKRQDFILEVPGQYPKKICITIFGDRVDQFNVKQGEEVRVEADIESREYNGRWYTSVKAWKVEKAGADMQDRMPDYDYSQNQAQSNGIDLSVTEGDDLPF</sequence>
<evidence type="ECO:0000256" key="1">
    <source>
        <dbReference type="SAM" id="MobiDB-lite"/>
    </source>
</evidence>
<name>A0A644ZAI4_9ZZZZ</name>
<organism evidence="2">
    <name type="scientific">bioreactor metagenome</name>
    <dbReference type="NCBI Taxonomy" id="1076179"/>
    <lineage>
        <taxon>unclassified sequences</taxon>
        <taxon>metagenomes</taxon>
        <taxon>ecological metagenomes</taxon>
    </lineage>
</organism>
<proteinExistence type="predicted"/>
<dbReference type="EMBL" id="VSSQ01008111">
    <property type="protein sequence ID" value="MPM37915.1"/>
    <property type="molecule type" value="Genomic_DNA"/>
</dbReference>
<dbReference type="AlphaFoldDB" id="A0A644ZAI4"/>
<feature type="compositionally biased region" description="Polar residues" evidence="1">
    <location>
        <begin position="100"/>
        <end position="110"/>
    </location>
</feature>